<dbReference type="InterPro" id="IPR050807">
    <property type="entry name" value="TransReg_Diox_bact_type"/>
</dbReference>
<dbReference type="InterPro" id="IPR014710">
    <property type="entry name" value="RmlC-like_jellyroll"/>
</dbReference>
<feature type="domain" description="HTH cro/C1-type" evidence="2">
    <location>
        <begin position="63"/>
        <end position="117"/>
    </location>
</feature>
<dbReference type="InterPro" id="IPR011051">
    <property type="entry name" value="RmlC_Cupin_sf"/>
</dbReference>
<dbReference type="CDD" id="cd02209">
    <property type="entry name" value="cupin_XRE_C"/>
    <property type="match status" value="1"/>
</dbReference>
<reference evidence="3 4" key="1">
    <citation type="submission" date="2018-12" db="EMBL/GenBank/DDBJ databases">
        <authorList>
            <person name="hu s."/>
            <person name="Xu Y."/>
            <person name="Xu B."/>
            <person name="Li F."/>
        </authorList>
    </citation>
    <scope>NUCLEOTIDE SEQUENCE [LARGE SCALE GENOMIC DNA]</scope>
    <source>
        <strain evidence="3 4">KSW2-17</strain>
    </source>
</reference>
<accession>A0ABY0CD90</accession>
<dbReference type="InterPro" id="IPR013096">
    <property type="entry name" value="Cupin_2"/>
</dbReference>
<evidence type="ECO:0000256" key="1">
    <source>
        <dbReference type="ARBA" id="ARBA00023125"/>
    </source>
</evidence>
<dbReference type="Gene3D" id="1.10.260.40">
    <property type="entry name" value="lambda repressor-like DNA-binding domains"/>
    <property type="match status" value="1"/>
</dbReference>
<keyword evidence="4" id="KW-1185">Reference proteome</keyword>
<dbReference type="InterPro" id="IPR001387">
    <property type="entry name" value="Cro/C1-type_HTH"/>
</dbReference>
<evidence type="ECO:0000313" key="4">
    <source>
        <dbReference type="Proteomes" id="UP000268291"/>
    </source>
</evidence>
<dbReference type="SMART" id="SM00530">
    <property type="entry name" value="HTH_XRE"/>
    <property type="match status" value="1"/>
</dbReference>
<dbReference type="Pfam" id="PF01381">
    <property type="entry name" value="HTH_3"/>
    <property type="match status" value="1"/>
</dbReference>
<name>A0ABY0CD90_9MICO</name>
<dbReference type="Proteomes" id="UP000268291">
    <property type="component" value="Unassembled WGS sequence"/>
</dbReference>
<evidence type="ECO:0000313" key="3">
    <source>
        <dbReference type="EMBL" id="RUQ87504.1"/>
    </source>
</evidence>
<dbReference type="CDD" id="cd00093">
    <property type="entry name" value="HTH_XRE"/>
    <property type="match status" value="1"/>
</dbReference>
<dbReference type="SUPFAM" id="SSF51182">
    <property type="entry name" value="RmlC-like cupins"/>
    <property type="match status" value="1"/>
</dbReference>
<dbReference type="Gene3D" id="2.60.120.10">
    <property type="entry name" value="Jelly Rolls"/>
    <property type="match status" value="1"/>
</dbReference>
<dbReference type="PANTHER" id="PTHR46797:SF1">
    <property type="entry name" value="METHYLPHOSPHONATE SYNTHASE"/>
    <property type="match status" value="1"/>
</dbReference>
<organism evidence="3 4">
    <name type="scientific">Labedella gwakjiensis</name>
    <dbReference type="NCBI Taxonomy" id="390269"/>
    <lineage>
        <taxon>Bacteria</taxon>
        <taxon>Bacillati</taxon>
        <taxon>Actinomycetota</taxon>
        <taxon>Actinomycetes</taxon>
        <taxon>Micrococcales</taxon>
        <taxon>Microbacteriaceae</taxon>
        <taxon>Labedella</taxon>
    </lineage>
</organism>
<comment type="caution">
    <text evidence="3">The sequence shown here is derived from an EMBL/GenBank/DDBJ whole genome shotgun (WGS) entry which is preliminary data.</text>
</comment>
<proteinExistence type="predicted"/>
<sequence>MRGASPPRVGANALRGGVEGGGVAATLGPVTEGRADVHDDAAGDDAAEKDEVALTIAALGAAVKVERQRQGLTVQSLSAKSGVSFGLISQLERGLGNPSLQSLHRLASALGVPLPKLLSGADGDSMVVRADERALLPVPTDQPEHQRVRRELLTPRLSSNLQLIRSTLPAGFTNEGQPFRHLGTESVTVERGVLVVVHGERRVTLTEGDTITYGCSTPHWWANGHPAETVVLGAVSPFEG</sequence>
<dbReference type="PANTHER" id="PTHR46797">
    <property type="entry name" value="HTH-TYPE TRANSCRIPTIONAL REGULATOR"/>
    <property type="match status" value="1"/>
</dbReference>
<protein>
    <submittedName>
        <fullName evidence="3">XRE family transcriptional regulator</fullName>
    </submittedName>
</protein>
<dbReference type="Pfam" id="PF07883">
    <property type="entry name" value="Cupin_2"/>
    <property type="match status" value="1"/>
</dbReference>
<keyword evidence="1" id="KW-0238">DNA-binding</keyword>
<gene>
    <name evidence="3" type="ORF">ELQ93_11505</name>
</gene>
<dbReference type="EMBL" id="RZGY01000001">
    <property type="protein sequence ID" value="RUQ87504.1"/>
    <property type="molecule type" value="Genomic_DNA"/>
</dbReference>
<dbReference type="PROSITE" id="PS50943">
    <property type="entry name" value="HTH_CROC1"/>
    <property type="match status" value="1"/>
</dbReference>
<dbReference type="InterPro" id="IPR010982">
    <property type="entry name" value="Lambda_DNA-bd_dom_sf"/>
</dbReference>
<dbReference type="SUPFAM" id="SSF47413">
    <property type="entry name" value="lambda repressor-like DNA-binding domains"/>
    <property type="match status" value="1"/>
</dbReference>
<evidence type="ECO:0000259" key="2">
    <source>
        <dbReference type="PROSITE" id="PS50943"/>
    </source>
</evidence>